<dbReference type="RefSeq" id="WP_058938595.1">
    <property type="nucleotide sequence ID" value="NZ_LLYW01000018.1"/>
</dbReference>
<dbReference type="Gene3D" id="3.30.360.10">
    <property type="entry name" value="Dihydrodipicolinate Reductase, domain 2"/>
    <property type="match status" value="1"/>
</dbReference>
<dbReference type="Pfam" id="PF03435">
    <property type="entry name" value="Sacchrp_dh_NADP"/>
    <property type="match status" value="1"/>
</dbReference>
<dbReference type="AlphaFoldDB" id="A0A100XY10"/>
<feature type="domain" description="Saccharopine dehydrogenase NADP binding" evidence="2">
    <location>
        <begin position="3"/>
        <end position="113"/>
    </location>
</feature>
<sequence length="366" mass="40918">MKVLVLGAGNVGTAIAWDLRDEFDVHVGDVSDERLKAVSEFATPLKVDASSFDSLVEAMRGFELVIGALPGRFGYQSVRAAIKAGVDMVDVSFMPENPLELRDEAEKAQVTVIFDAGFAPGLSHILMGRIWGEMDELREGYIYVGGLPKEPKPPLYYRITWSPKDLIEEYTRPARVIRDGEVKAVDPFERIEEVTVGDFEFEAFVSDGLRSLLESVRAERLEEWTLRWPGHLEKMRVLRELGFFRPEHVDKTLEVIAPLMTYESPDFSIMQVVGRGTLDGEENEIGYLLYDEEKGGLTSMARVTGFTAAIIARLVADKGCIFGVIPPEILGMRIDTFERIVDEITDRGIRLERWENAPPGDSRGGA</sequence>
<keyword evidence="5" id="KW-1185">Reference proteome</keyword>
<dbReference type="Proteomes" id="UP000053462">
    <property type="component" value="Unassembled WGS sequence"/>
</dbReference>
<evidence type="ECO:0000259" key="3">
    <source>
        <dbReference type="Pfam" id="PF16653"/>
    </source>
</evidence>
<reference evidence="4 5" key="1">
    <citation type="submission" date="2015-10" db="EMBL/GenBank/DDBJ databases">
        <title>Draft genome sequence of Thermococcus celericrescens strain DSM 17994.</title>
        <authorList>
            <person name="Hong S.-J."/>
            <person name="Park C.-E."/>
            <person name="Shin J.-H."/>
        </authorList>
    </citation>
    <scope>NUCLEOTIDE SEQUENCE [LARGE SCALE GENOMIC DNA]</scope>
    <source>
        <strain evidence="4 5">DSM 17994</strain>
    </source>
</reference>
<dbReference type="OrthoDB" id="27588at2157"/>
<organism evidence="4 5">
    <name type="scientific">Thermococcus celericrescens</name>
    <dbReference type="NCBI Taxonomy" id="227598"/>
    <lineage>
        <taxon>Archaea</taxon>
        <taxon>Methanobacteriati</taxon>
        <taxon>Methanobacteriota</taxon>
        <taxon>Thermococci</taxon>
        <taxon>Thermococcales</taxon>
        <taxon>Thermococcaceae</taxon>
        <taxon>Thermococcus</taxon>
    </lineage>
</organism>
<dbReference type="EMBL" id="LLYW01000018">
    <property type="protein sequence ID" value="KUH33565.1"/>
    <property type="molecule type" value="Genomic_DNA"/>
</dbReference>
<dbReference type="InterPro" id="IPR032095">
    <property type="entry name" value="Sacchrp_dh-like_C"/>
</dbReference>
<dbReference type="PANTHER" id="PTHR11133">
    <property type="entry name" value="SACCHAROPINE DEHYDROGENASE"/>
    <property type="match status" value="1"/>
</dbReference>
<accession>A0A100XY10</accession>
<dbReference type="PANTHER" id="PTHR11133:SF22">
    <property type="entry name" value="ALPHA-AMINOADIPIC SEMIALDEHYDE SYNTHASE, MITOCHONDRIAL"/>
    <property type="match status" value="1"/>
</dbReference>
<comment type="caution">
    <text evidence="4">The sequence shown here is derived from an EMBL/GenBank/DDBJ whole genome shotgun (WGS) entry which is preliminary data.</text>
</comment>
<evidence type="ECO:0000313" key="5">
    <source>
        <dbReference type="Proteomes" id="UP000053462"/>
    </source>
</evidence>
<dbReference type="InterPro" id="IPR036291">
    <property type="entry name" value="NAD(P)-bd_dom_sf"/>
</dbReference>
<evidence type="ECO:0000256" key="1">
    <source>
        <dbReference type="ARBA" id="ARBA00023002"/>
    </source>
</evidence>
<dbReference type="Gene3D" id="3.40.50.720">
    <property type="entry name" value="NAD(P)-binding Rossmann-like Domain"/>
    <property type="match status" value="2"/>
</dbReference>
<dbReference type="InterPro" id="IPR005097">
    <property type="entry name" value="Sacchrp_dh_NADP-bd"/>
</dbReference>
<evidence type="ECO:0000313" key="4">
    <source>
        <dbReference type="EMBL" id="KUH33565.1"/>
    </source>
</evidence>
<protein>
    <submittedName>
        <fullName evidence="4">Saccharopine dehydrogenase</fullName>
    </submittedName>
</protein>
<dbReference type="SUPFAM" id="SSF51735">
    <property type="entry name" value="NAD(P)-binding Rossmann-fold domains"/>
    <property type="match status" value="1"/>
</dbReference>
<dbReference type="GO" id="GO:0016491">
    <property type="term" value="F:oxidoreductase activity"/>
    <property type="evidence" value="ECO:0007669"/>
    <property type="project" value="UniProtKB-KW"/>
</dbReference>
<proteinExistence type="predicted"/>
<dbReference type="SUPFAM" id="SSF55347">
    <property type="entry name" value="Glyceraldehyde-3-phosphate dehydrogenase-like, C-terminal domain"/>
    <property type="match status" value="1"/>
</dbReference>
<gene>
    <name evidence="4" type="ORF">APY94_05040</name>
</gene>
<evidence type="ECO:0000259" key="2">
    <source>
        <dbReference type="Pfam" id="PF03435"/>
    </source>
</evidence>
<dbReference type="InterPro" id="IPR051168">
    <property type="entry name" value="AASS"/>
</dbReference>
<name>A0A100XY10_9EURY</name>
<feature type="domain" description="Saccharopine dehydrogenase-like C-terminal" evidence="3">
    <location>
        <begin position="117"/>
        <end position="349"/>
    </location>
</feature>
<keyword evidence="1" id="KW-0560">Oxidoreductase</keyword>
<dbReference type="STRING" id="227598.APY94_05040"/>
<dbReference type="Pfam" id="PF16653">
    <property type="entry name" value="Sacchrp_dh_C"/>
    <property type="match status" value="1"/>
</dbReference>